<evidence type="ECO:0000313" key="2">
    <source>
        <dbReference type="EMBL" id="CAF4558911.1"/>
    </source>
</evidence>
<protein>
    <submittedName>
        <fullName evidence="2">Uncharacterized protein</fullName>
    </submittedName>
</protein>
<evidence type="ECO:0000256" key="1">
    <source>
        <dbReference type="SAM" id="MobiDB-lite"/>
    </source>
</evidence>
<accession>A0A820ZAE2</accession>
<evidence type="ECO:0000313" key="3">
    <source>
        <dbReference type="Proteomes" id="UP000663862"/>
    </source>
</evidence>
<dbReference type="Proteomes" id="UP000663862">
    <property type="component" value="Unassembled WGS sequence"/>
</dbReference>
<dbReference type="AlphaFoldDB" id="A0A820ZAE2"/>
<feature type="region of interest" description="Disordered" evidence="1">
    <location>
        <begin position="74"/>
        <end position="97"/>
    </location>
</feature>
<organism evidence="2 3">
    <name type="scientific">Rotaria socialis</name>
    <dbReference type="NCBI Taxonomy" id="392032"/>
    <lineage>
        <taxon>Eukaryota</taxon>
        <taxon>Metazoa</taxon>
        <taxon>Spiralia</taxon>
        <taxon>Gnathifera</taxon>
        <taxon>Rotifera</taxon>
        <taxon>Eurotatoria</taxon>
        <taxon>Bdelloidea</taxon>
        <taxon>Philodinida</taxon>
        <taxon>Philodinidae</taxon>
        <taxon>Rotaria</taxon>
    </lineage>
</organism>
<comment type="caution">
    <text evidence="2">The sequence shown here is derived from an EMBL/GenBank/DDBJ whole genome shotgun (WGS) entry which is preliminary data.</text>
</comment>
<gene>
    <name evidence="2" type="ORF">TSG867_LOCUS25181</name>
</gene>
<reference evidence="2" key="1">
    <citation type="submission" date="2021-02" db="EMBL/GenBank/DDBJ databases">
        <authorList>
            <person name="Nowell W R."/>
        </authorList>
    </citation>
    <scope>NUCLEOTIDE SEQUENCE</scope>
</reference>
<name>A0A820ZAE2_9BILA</name>
<proteinExistence type="predicted"/>
<dbReference type="EMBL" id="CAJOBQ010002414">
    <property type="protein sequence ID" value="CAF4558911.1"/>
    <property type="molecule type" value="Genomic_DNA"/>
</dbReference>
<sequence length="97" mass="11243">MIPSITAPNKPSPKRIRIELTVLLNQYPPKMLSNQFQRFFQMNKADLLIKKFDQQAYNQLHQHLLYSQTKRKSTILPSNTDPVTNPPALEQRLGIKA</sequence>